<dbReference type="InterPro" id="IPR050373">
    <property type="entry name" value="Fibrinogen_C-term_domain"/>
</dbReference>
<dbReference type="InterPro" id="IPR002181">
    <property type="entry name" value="Fibrinogen_a/b/g_C_dom"/>
</dbReference>
<dbReference type="Gene3D" id="3.90.215.10">
    <property type="entry name" value="Gamma Fibrinogen, chain A, domain 1"/>
    <property type="match status" value="1"/>
</dbReference>
<keyword evidence="3" id="KW-1185">Reference proteome</keyword>
<comment type="caution">
    <text evidence="2">The sequence shown here is derived from an EMBL/GenBank/DDBJ whole genome shotgun (WGS) entry which is preliminary data.</text>
</comment>
<gene>
    <name evidence="2" type="ORF">CEXT_125311</name>
</gene>
<dbReference type="EMBL" id="BPLR01015127">
    <property type="protein sequence ID" value="GIY73811.1"/>
    <property type="molecule type" value="Genomic_DNA"/>
</dbReference>
<reference evidence="2 3" key="1">
    <citation type="submission" date="2021-06" db="EMBL/GenBank/DDBJ databases">
        <title>Caerostris extrusa draft genome.</title>
        <authorList>
            <person name="Kono N."/>
            <person name="Arakawa K."/>
        </authorList>
    </citation>
    <scope>NUCLEOTIDE SEQUENCE [LARGE SCALE GENOMIC DNA]</scope>
</reference>
<protein>
    <submittedName>
        <fullName evidence="2">Techylectin-5A</fullName>
    </submittedName>
</protein>
<evidence type="ECO:0000259" key="1">
    <source>
        <dbReference type="PROSITE" id="PS51406"/>
    </source>
</evidence>
<name>A0AAV4VU74_CAEEX</name>
<dbReference type="Pfam" id="PF00147">
    <property type="entry name" value="Fibrinogen_C"/>
    <property type="match status" value="1"/>
</dbReference>
<feature type="non-terminal residue" evidence="2">
    <location>
        <position position="1"/>
    </location>
</feature>
<sequence>KLCSSSPNDFGGRLKAATKIVPKLLYRIQGMDIELAILFIPNQDLKIFPNNNKNVSQEVIQRRGNFPKQQNFNVDWETYKRGFGDIMKDFWLGNENIHILSNQGPCKIRFDLEDSKRNRRFAVYEHFRIDDEYNDYTLHISNYSGNAGDGMKYHAGQRFATRDKDHLRGATVLEGAWWIFEWAYCHLNGLYLPGSDDPKSIHWYEWLMNEGLAGTEIKIKLS</sequence>
<dbReference type="InterPro" id="IPR036056">
    <property type="entry name" value="Fibrinogen-like_C"/>
</dbReference>
<dbReference type="SMART" id="SM00186">
    <property type="entry name" value="FBG"/>
    <property type="match status" value="1"/>
</dbReference>
<dbReference type="SUPFAM" id="SSF56496">
    <property type="entry name" value="Fibrinogen C-terminal domain-like"/>
    <property type="match status" value="1"/>
</dbReference>
<dbReference type="GO" id="GO:0005615">
    <property type="term" value="C:extracellular space"/>
    <property type="evidence" value="ECO:0007669"/>
    <property type="project" value="TreeGrafter"/>
</dbReference>
<accession>A0AAV4VU74</accession>
<dbReference type="PROSITE" id="PS51406">
    <property type="entry name" value="FIBRINOGEN_C_2"/>
    <property type="match status" value="1"/>
</dbReference>
<dbReference type="PANTHER" id="PTHR19143">
    <property type="entry name" value="FIBRINOGEN/TENASCIN/ANGIOPOEITIN"/>
    <property type="match status" value="1"/>
</dbReference>
<evidence type="ECO:0000313" key="2">
    <source>
        <dbReference type="EMBL" id="GIY73811.1"/>
    </source>
</evidence>
<dbReference type="AlphaFoldDB" id="A0AAV4VU74"/>
<dbReference type="Proteomes" id="UP001054945">
    <property type="component" value="Unassembled WGS sequence"/>
</dbReference>
<organism evidence="2 3">
    <name type="scientific">Caerostris extrusa</name>
    <name type="common">Bark spider</name>
    <name type="synonym">Caerostris bankana</name>
    <dbReference type="NCBI Taxonomy" id="172846"/>
    <lineage>
        <taxon>Eukaryota</taxon>
        <taxon>Metazoa</taxon>
        <taxon>Ecdysozoa</taxon>
        <taxon>Arthropoda</taxon>
        <taxon>Chelicerata</taxon>
        <taxon>Arachnida</taxon>
        <taxon>Araneae</taxon>
        <taxon>Araneomorphae</taxon>
        <taxon>Entelegynae</taxon>
        <taxon>Araneoidea</taxon>
        <taxon>Araneidae</taxon>
        <taxon>Caerostris</taxon>
    </lineage>
</organism>
<evidence type="ECO:0000313" key="3">
    <source>
        <dbReference type="Proteomes" id="UP001054945"/>
    </source>
</evidence>
<proteinExistence type="predicted"/>
<feature type="domain" description="Fibrinogen C-terminal" evidence="1">
    <location>
        <begin position="1"/>
        <end position="222"/>
    </location>
</feature>
<dbReference type="InterPro" id="IPR014716">
    <property type="entry name" value="Fibrinogen_a/b/g_C_1"/>
</dbReference>